<dbReference type="EMBL" id="LR862145">
    <property type="protein sequence ID" value="CAD1825759.1"/>
    <property type="molecule type" value="Genomic_DNA"/>
</dbReference>
<protein>
    <submittedName>
        <fullName evidence="2">Uncharacterized protein</fullName>
    </submittedName>
</protein>
<sequence length="166" mass="18253">MREVESPALSIPFKRCNNSRKTLQQINQSISLDWAIFAQRDRSLPAGTSPSGPSHKTSSRKPDRDFGSVAKLSVDDASSEPRQPSWPVTAAPSRPERRRSAAAAWRVPWASSVQAELATPSLRRRRSGPHLRHPFGLLKPTAAVPELPGRRRGRHYCGTRALACAG</sequence>
<evidence type="ECO:0000256" key="1">
    <source>
        <dbReference type="SAM" id="MobiDB-lite"/>
    </source>
</evidence>
<feature type="compositionally biased region" description="Polar residues" evidence="1">
    <location>
        <begin position="46"/>
        <end position="56"/>
    </location>
</feature>
<feature type="region of interest" description="Disordered" evidence="1">
    <location>
        <begin position="43"/>
        <end position="103"/>
    </location>
</feature>
<reference evidence="2" key="1">
    <citation type="submission" date="2020-07" db="EMBL/GenBank/DDBJ databases">
        <authorList>
            <person name="Lin J."/>
        </authorList>
    </citation>
    <scope>NUCLEOTIDE SEQUENCE</scope>
</reference>
<organism evidence="2">
    <name type="scientific">Ananas comosus var. bracteatus</name>
    <name type="common">red pineapple</name>
    <dbReference type="NCBI Taxonomy" id="296719"/>
    <lineage>
        <taxon>Eukaryota</taxon>
        <taxon>Viridiplantae</taxon>
        <taxon>Streptophyta</taxon>
        <taxon>Embryophyta</taxon>
        <taxon>Tracheophyta</taxon>
        <taxon>Spermatophyta</taxon>
        <taxon>Magnoliopsida</taxon>
        <taxon>Liliopsida</taxon>
        <taxon>Poales</taxon>
        <taxon>Bromeliaceae</taxon>
        <taxon>Bromelioideae</taxon>
        <taxon>Ananas</taxon>
    </lineage>
</organism>
<proteinExistence type="predicted"/>
<evidence type="ECO:0000313" key="2">
    <source>
        <dbReference type="EMBL" id="CAD1825759.1"/>
    </source>
</evidence>
<dbReference type="AlphaFoldDB" id="A0A6V7P4I7"/>
<name>A0A6V7P4I7_ANACO</name>
<accession>A0A6V7P4I7</accession>
<gene>
    <name evidence="2" type="ORF">CB5_LOCUS8970</name>
</gene>